<accession>A0A3G2R1Y0</accession>
<proteinExistence type="predicted"/>
<name>A0A3G2R1Y0_9FIRM</name>
<dbReference type="EMBL" id="CP033169">
    <property type="protein sequence ID" value="AYO29474.1"/>
    <property type="molecule type" value="Genomic_DNA"/>
</dbReference>
<gene>
    <name evidence="1" type="ORF">D2962_01580</name>
</gene>
<organism evidence="1 2">
    <name type="scientific">Biomaibacter acetigenes</name>
    <dbReference type="NCBI Taxonomy" id="2316383"/>
    <lineage>
        <taxon>Bacteria</taxon>
        <taxon>Bacillati</taxon>
        <taxon>Bacillota</taxon>
        <taxon>Clostridia</taxon>
        <taxon>Thermosediminibacterales</taxon>
        <taxon>Tepidanaerobacteraceae</taxon>
        <taxon>Biomaibacter</taxon>
    </lineage>
</organism>
<dbReference type="AlphaFoldDB" id="A0A3G2R1Y0"/>
<reference evidence="1 2" key="1">
    <citation type="submission" date="2018-10" db="EMBL/GenBank/DDBJ databases">
        <authorList>
            <person name="Zhang X."/>
        </authorList>
    </citation>
    <scope>NUCLEOTIDE SEQUENCE [LARGE SCALE GENOMIC DNA]</scope>
    <source>
        <strain evidence="1 2">SK-G1</strain>
    </source>
</reference>
<dbReference type="Proteomes" id="UP000280960">
    <property type="component" value="Chromosome"/>
</dbReference>
<dbReference type="KEGG" id="bacg:D2962_01580"/>
<protein>
    <submittedName>
        <fullName evidence="1">Uncharacterized protein</fullName>
    </submittedName>
</protein>
<evidence type="ECO:0000313" key="1">
    <source>
        <dbReference type="EMBL" id="AYO29474.1"/>
    </source>
</evidence>
<keyword evidence="2" id="KW-1185">Reference proteome</keyword>
<sequence length="59" mass="6945">MYLTEKIFSAGDKTSRQPAIFFSPLHGIFKRFFTYLLPKSLIKTARTNIFLKINIELYD</sequence>
<evidence type="ECO:0000313" key="2">
    <source>
        <dbReference type="Proteomes" id="UP000280960"/>
    </source>
</evidence>